<evidence type="ECO:0008006" key="14">
    <source>
        <dbReference type="Google" id="ProtNLM"/>
    </source>
</evidence>
<evidence type="ECO:0000256" key="7">
    <source>
        <dbReference type="ARBA" id="ARBA00022989"/>
    </source>
</evidence>
<organism evidence="12 13">
    <name type="scientific">Cichlidogyrus casuarinus</name>
    <dbReference type="NCBI Taxonomy" id="1844966"/>
    <lineage>
        <taxon>Eukaryota</taxon>
        <taxon>Metazoa</taxon>
        <taxon>Spiralia</taxon>
        <taxon>Lophotrochozoa</taxon>
        <taxon>Platyhelminthes</taxon>
        <taxon>Monogenea</taxon>
        <taxon>Monopisthocotylea</taxon>
        <taxon>Dactylogyridea</taxon>
        <taxon>Ancyrocephalidae</taxon>
        <taxon>Cichlidogyrus</taxon>
    </lineage>
</organism>
<evidence type="ECO:0000256" key="4">
    <source>
        <dbReference type="ARBA" id="ARBA00022692"/>
    </source>
</evidence>
<dbReference type="Proteomes" id="UP001626550">
    <property type="component" value="Unassembled WGS sequence"/>
</dbReference>
<comment type="subcellular location">
    <subcellularLocation>
        <location evidence="1">Mitochondrion outer membrane</location>
        <topology evidence="1">Multi-pass membrane protein</topology>
    </subcellularLocation>
</comment>
<reference evidence="12 13" key="1">
    <citation type="submission" date="2024-11" db="EMBL/GenBank/DDBJ databases">
        <title>Adaptive evolution of stress response genes in parasites aligns with host niche diversity.</title>
        <authorList>
            <person name="Hahn C."/>
            <person name="Resl P."/>
        </authorList>
    </citation>
    <scope>NUCLEOTIDE SEQUENCE [LARGE SCALE GENOMIC DNA]</scope>
    <source>
        <strain evidence="12">EGGRZ-B1_66</strain>
        <tissue evidence="12">Body</tissue>
    </source>
</reference>
<keyword evidence="9 10" id="KW-0472">Membrane</keyword>
<sequence length="464" mass="52491">MRNSRSGYRELSPDSINQSSTGVFEAEKADVYSKPNTFPLSEYKDVTGFGVGFAAVFGEVLISHPFVVFRRQCQVNSASQSLHLTPFTCFSIFSRITSSQGLTAFWKGLSSSFVVYGLVLGIENLVSELYRLPKEISAHSSLRRVAQHVILKTVAWSFVTPVYAAHMVECVQSEIASDSPGLFDCIKEASRRFWIPKNFFKNSQKLSSTLQGDFSKLKSNQEPKNAFTDVKKAISSRLPITTSRLLPYWTIVGPITFYTVGHYTIKAITSYFLRNYYRNNNSLLGRDDLYNSFYKSRVGDSSELYEGNIDGWNEVAREREETALQATYMGYYTELNVNLWASFLADMILYPLETIVVRLCVQGTRTLVDNLDNGESIVPVMTAYSGMGDIWQESLRSATGLLGLYRGFGALILQYSMHLGFLYGIRYIYEQILYNQSVQQQTIADQNLFSQRQPNHGIQNESNL</sequence>
<evidence type="ECO:0000256" key="2">
    <source>
        <dbReference type="ARBA" id="ARBA00006375"/>
    </source>
</evidence>
<evidence type="ECO:0000256" key="1">
    <source>
        <dbReference type="ARBA" id="ARBA00004374"/>
    </source>
</evidence>
<name>A0ABD2Q124_9PLAT</name>
<proteinExistence type="inferred from homology"/>
<dbReference type="InterPro" id="IPR023395">
    <property type="entry name" value="MCP_dom_sf"/>
</dbReference>
<keyword evidence="7" id="KW-1133">Transmembrane helix</keyword>
<dbReference type="PANTHER" id="PTHR21252">
    <property type="entry name" value="TB1 PROTEIN-RELATED"/>
    <property type="match status" value="1"/>
</dbReference>
<accession>A0ABD2Q124</accession>
<dbReference type="SUPFAM" id="SSF103506">
    <property type="entry name" value="Mitochondrial carrier"/>
    <property type="match status" value="1"/>
</dbReference>
<protein>
    <recommendedName>
        <fullName evidence="14">Solute carrier family 25 member 46</fullName>
    </recommendedName>
</protein>
<gene>
    <name evidence="12" type="ORF">Ciccas_008059</name>
</gene>
<keyword evidence="6" id="KW-1000">Mitochondrion outer membrane</keyword>
<feature type="repeat" description="Solcar" evidence="10">
    <location>
        <begin position="42"/>
        <end position="133"/>
    </location>
</feature>
<evidence type="ECO:0000313" key="13">
    <source>
        <dbReference type="Proteomes" id="UP001626550"/>
    </source>
</evidence>
<dbReference type="GO" id="GO:0005741">
    <property type="term" value="C:mitochondrial outer membrane"/>
    <property type="evidence" value="ECO:0007669"/>
    <property type="project" value="UniProtKB-SubCell"/>
</dbReference>
<dbReference type="Pfam" id="PF00153">
    <property type="entry name" value="Mito_carr"/>
    <property type="match status" value="1"/>
</dbReference>
<comment type="similarity">
    <text evidence="2 11">Belongs to the mitochondrial carrier (TC 2.A.29) family.</text>
</comment>
<evidence type="ECO:0000256" key="9">
    <source>
        <dbReference type="ARBA" id="ARBA00023136"/>
    </source>
</evidence>
<comment type="caution">
    <text evidence="12">The sequence shown here is derived from an EMBL/GenBank/DDBJ whole genome shotgun (WGS) entry which is preliminary data.</text>
</comment>
<evidence type="ECO:0000256" key="8">
    <source>
        <dbReference type="ARBA" id="ARBA00023128"/>
    </source>
</evidence>
<dbReference type="EMBL" id="JBJKFK010001342">
    <property type="protein sequence ID" value="KAL3313343.1"/>
    <property type="molecule type" value="Genomic_DNA"/>
</dbReference>
<dbReference type="Gene3D" id="1.50.40.10">
    <property type="entry name" value="Mitochondrial carrier domain"/>
    <property type="match status" value="2"/>
</dbReference>
<keyword evidence="13" id="KW-1185">Reference proteome</keyword>
<dbReference type="AlphaFoldDB" id="A0ABD2Q124"/>
<keyword evidence="3 11" id="KW-0813">Transport</keyword>
<evidence type="ECO:0000256" key="11">
    <source>
        <dbReference type="RuleBase" id="RU000488"/>
    </source>
</evidence>
<keyword evidence="5" id="KW-0677">Repeat</keyword>
<evidence type="ECO:0000256" key="5">
    <source>
        <dbReference type="ARBA" id="ARBA00022737"/>
    </source>
</evidence>
<feature type="repeat" description="Solcar" evidence="10">
    <location>
        <begin position="329"/>
        <end position="432"/>
    </location>
</feature>
<dbReference type="PANTHER" id="PTHR21252:SF2">
    <property type="entry name" value="MITOCHONDRIAL OUTER MEMBRANE PROTEIN SLC25A46"/>
    <property type="match status" value="1"/>
</dbReference>
<keyword evidence="4 10" id="KW-0812">Transmembrane</keyword>
<evidence type="ECO:0000256" key="10">
    <source>
        <dbReference type="PROSITE-ProRule" id="PRU00282"/>
    </source>
</evidence>
<keyword evidence="8" id="KW-0496">Mitochondrion</keyword>
<evidence type="ECO:0000313" key="12">
    <source>
        <dbReference type="EMBL" id="KAL3313343.1"/>
    </source>
</evidence>
<evidence type="ECO:0000256" key="6">
    <source>
        <dbReference type="ARBA" id="ARBA00022787"/>
    </source>
</evidence>
<evidence type="ECO:0000256" key="3">
    <source>
        <dbReference type="ARBA" id="ARBA00022448"/>
    </source>
</evidence>
<dbReference type="InterPro" id="IPR018108">
    <property type="entry name" value="MCP_transmembrane"/>
</dbReference>
<dbReference type="PROSITE" id="PS50920">
    <property type="entry name" value="SOLCAR"/>
    <property type="match status" value="2"/>
</dbReference>
<dbReference type="InterPro" id="IPR039158">
    <property type="entry name" value="SLC25A46"/>
</dbReference>